<dbReference type="KEGG" id="fya:KMW28_15910"/>
<dbReference type="EMBL" id="CP076132">
    <property type="protein sequence ID" value="QWG01130.1"/>
    <property type="molecule type" value="Genomic_DNA"/>
</dbReference>
<gene>
    <name evidence="1" type="ORF">KMW28_15910</name>
</gene>
<dbReference type="RefSeq" id="WP_169662682.1">
    <property type="nucleotide sequence ID" value="NZ_CP076132.1"/>
</dbReference>
<accession>A0AAX1N4Q0</accession>
<dbReference type="PROSITE" id="PS51257">
    <property type="entry name" value="PROKAR_LIPOPROTEIN"/>
    <property type="match status" value="1"/>
</dbReference>
<keyword evidence="2" id="KW-1185">Reference proteome</keyword>
<dbReference type="AlphaFoldDB" id="A0AAX1N4Q0"/>
<organism evidence="1 2">
    <name type="scientific">Flammeovirga yaeyamensis</name>
    <dbReference type="NCBI Taxonomy" id="367791"/>
    <lineage>
        <taxon>Bacteria</taxon>
        <taxon>Pseudomonadati</taxon>
        <taxon>Bacteroidota</taxon>
        <taxon>Cytophagia</taxon>
        <taxon>Cytophagales</taxon>
        <taxon>Flammeovirgaceae</taxon>
        <taxon>Flammeovirga</taxon>
    </lineage>
</organism>
<name>A0AAX1N4Q0_9BACT</name>
<evidence type="ECO:0008006" key="3">
    <source>
        <dbReference type="Google" id="ProtNLM"/>
    </source>
</evidence>
<reference evidence="1 2" key="1">
    <citation type="submission" date="2021-05" db="EMBL/GenBank/DDBJ databases">
        <title>Comparative genomic studies on the polysaccharide-degrading batcterial strains of the Flammeovirga genus.</title>
        <authorList>
            <person name="Zewei F."/>
            <person name="Zheng Z."/>
            <person name="Yu L."/>
            <person name="Ruyue G."/>
            <person name="Yanhong M."/>
            <person name="Yuanyuan C."/>
            <person name="Jingyan G."/>
            <person name="Wenjun H."/>
        </authorList>
    </citation>
    <scope>NUCLEOTIDE SEQUENCE [LARGE SCALE GENOMIC DNA]</scope>
    <source>
        <strain evidence="1 2">NBRC:100898</strain>
    </source>
</reference>
<sequence>MKYLYLALITMFFYSCNDMVSKDKFYTGDPFVSLSGDQETLTLSKDTTKEIRVEHMDSISISTPIDKPLTVTLKVDSTSYGTVGVDYEVQTDVKIAAGSSYGYYKVTAKAIDPDEISKTNLILYIDQVDQPNIIPGLMGNKKNNEDRRPRLKTYLFKY</sequence>
<protein>
    <recommendedName>
        <fullName evidence="3">DUF1735 domain-containing protein</fullName>
    </recommendedName>
</protein>
<dbReference type="Proteomes" id="UP000678679">
    <property type="component" value="Chromosome 1"/>
</dbReference>
<proteinExistence type="predicted"/>
<evidence type="ECO:0000313" key="1">
    <source>
        <dbReference type="EMBL" id="QWG01130.1"/>
    </source>
</evidence>
<evidence type="ECO:0000313" key="2">
    <source>
        <dbReference type="Proteomes" id="UP000678679"/>
    </source>
</evidence>